<dbReference type="OrthoDB" id="9808870at2"/>
<feature type="signal peptide" evidence="2">
    <location>
        <begin position="1"/>
        <end position="24"/>
    </location>
</feature>
<gene>
    <name evidence="3" type="ORF">FKV25_01540</name>
</gene>
<protein>
    <submittedName>
        <fullName evidence="3">HupE/UreJ family protein</fullName>
    </submittedName>
</protein>
<dbReference type="Proteomes" id="UP000318212">
    <property type="component" value="Unassembled WGS sequence"/>
</dbReference>
<accession>A0A508AS83</accession>
<dbReference type="InterPro" id="IPR032809">
    <property type="entry name" value="Put_HupE_UreJ"/>
</dbReference>
<dbReference type="EMBL" id="VICE01000012">
    <property type="protein sequence ID" value="TQD51334.1"/>
    <property type="molecule type" value="Genomic_DNA"/>
</dbReference>
<reference evidence="3 4" key="1">
    <citation type="submission" date="2019-06" db="EMBL/GenBank/DDBJ databases">
        <title>Lysobacter alkalisoli sp. nov. isolated from saline soil.</title>
        <authorList>
            <person name="Sun J.-Q."/>
            <person name="Xu L."/>
        </authorList>
    </citation>
    <scope>NUCLEOTIDE SEQUENCE [LARGE SCALE GENOMIC DNA]</scope>
    <source>
        <strain evidence="3 4">JCM 31130</strain>
    </source>
</reference>
<evidence type="ECO:0000313" key="4">
    <source>
        <dbReference type="Proteomes" id="UP000318212"/>
    </source>
</evidence>
<organism evidence="3 4">
    <name type="scientific">Marilutibacter aestuarii</name>
    <dbReference type="NCBI Taxonomy" id="1706195"/>
    <lineage>
        <taxon>Bacteria</taxon>
        <taxon>Pseudomonadati</taxon>
        <taxon>Pseudomonadota</taxon>
        <taxon>Gammaproteobacteria</taxon>
        <taxon>Lysobacterales</taxon>
        <taxon>Lysobacteraceae</taxon>
        <taxon>Marilutibacter</taxon>
    </lineage>
</organism>
<keyword evidence="1" id="KW-0812">Transmembrane</keyword>
<proteinExistence type="predicted"/>
<keyword evidence="1" id="KW-0472">Membrane</keyword>
<feature type="transmembrane region" description="Helical" evidence="1">
    <location>
        <begin position="241"/>
        <end position="260"/>
    </location>
</feature>
<feature type="transmembrane region" description="Helical" evidence="1">
    <location>
        <begin position="146"/>
        <end position="173"/>
    </location>
</feature>
<keyword evidence="1" id="KW-1133">Transmembrane helix</keyword>
<feature type="chain" id="PRO_5021408717" evidence="2">
    <location>
        <begin position="25"/>
        <end position="334"/>
    </location>
</feature>
<evidence type="ECO:0000256" key="1">
    <source>
        <dbReference type="SAM" id="Phobius"/>
    </source>
</evidence>
<evidence type="ECO:0000313" key="3">
    <source>
        <dbReference type="EMBL" id="TQD51334.1"/>
    </source>
</evidence>
<feature type="transmembrane region" description="Helical" evidence="1">
    <location>
        <begin position="180"/>
        <end position="203"/>
    </location>
</feature>
<dbReference type="Pfam" id="PF13795">
    <property type="entry name" value="HupE_UreJ_2"/>
    <property type="match status" value="1"/>
</dbReference>
<feature type="transmembrane region" description="Helical" evidence="1">
    <location>
        <begin position="309"/>
        <end position="326"/>
    </location>
</feature>
<comment type="caution">
    <text evidence="3">The sequence shown here is derived from an EMBL/GenBank/DDBJ whole genome shotgun (WGS) entry which is preliminary data.</text>
</comment>
<keyword evidence="2" id="KW-0732">Signal</keyword>
<dbReference type="AlphaFoldDB" id="A0A508AS83"/>
<name>A0A508AS83_9GAMM</name>
<sequence length="334" mass="35925">MGPARRIAPWLGLLLLLLAGFAQADVFRPAYLELREAGSDTYDVTWKVPAQDETTRLALYVVLPEGTENVTEPRAVFVDGAVLERWRIRRPGGLVGQRIRIEGRATTVSDVIARVERADGTSQVERLKVDDPHFTVAAPAGTGEVAWAYLVLGIEHILAGIDHLLFVLALLLVVRGARRIVATVTAFTVAHSITLVAATLGWVHVPGPPVEAIIALSIVFVAAEVVHGLRGKPGLTARAPWLVAFSFGLLHGLGFAGALAEVGLPQVAIPVALLMFNVGVEVGQLLFVAAVLALGALLRRLPWRPPARLQYAAPYAIGTVAMFWVFERVASFWG</sequence>
<feature type="transmembrane region" description="Helical" evidence="1">
    <location>
        <begin position="272"/>
        <end position="297"/>
    </location>
</feature>
<feature type="transmembrane region" description="Helical" evidence="1">
    <location>
        <begin position="209"/>
        <end position="229"/>
    </location>
</feature>
<keyword evidence="4" id="KW-1185">Reference proteome</keyword>
<evidence type="ECO:0000256" key="2">
    <source>
        <dbReference type="SAM" id="SignalP"/>
    </source>
</evidence>